<accession>A0A1G7QR88</accession>
<evidence type="ECO:0000259" key="1">
    <source>
        <dbReference type="Pfam" id="PF05099"/>
    </source>
</evidence>
<dbReference type="Pfam" id="PF05099">
    <property type="entry name" value="TerB"/>
    <property type="match status" value="1"/>
</dbReference>
<evidence type="ECO:0000313" key="3">
    <source>
        <dbReference type="Proteomes" id="UP000198641"/>
    </source>
</evidence>
<feature type="domain" description="Co-chaperone DjlA N-terminal" evidence="1">
    <location>
        <begin position="25"/>
        <end position="141"/>
    </location>
</feature>
<dbReference type="EMBL" id="FNCI01000003">
    <property type="protein sequence ID" value="SDG00170.1"/>
    <property type="molecule type" value="Genomic_DNA"/>
</dbReference>
<name>A0A1G7QR88_9GAMM</name>
<dbReference type="CDD" id="cd07313">
    <property type="entry name" value="terB_like_2"/>
    <property type="match status" value="1"/>
</dbReference>
<proteinExistence type="predicted"/>
<dbReference type="STRING" id="284577.SAMN05216571_103362"/>
<dbReference type="InterPro" id="IPR007791">
    <property type="entry name" value="DjlA_N"/>
</dbReference>
<dbReference type="AlphaFoldDB" id="A0A1G7QR88"/>
<dbReference type="InterPro" id="IPR029024">
    <property type="entry name" value="TerB-like"/>
</dbReference>
<dbReference type="Proteomes" id="UP000198641">
    <property type="component" value="Unassembled WGS sequence"/>
</dbReference>
<evidence type="ECO:0000313" key="2">
    <source>
        <dbReference type="EMBL" id="SDG00170.1"/>
    </source>
</evidence>
<dbReference type="Gene3D" id="1.10.3680.10">
    <property type="entry name" value="TerB-like"/>
    <property type="match status" value="1"/>
</dbReference>
<sequence length="152" mass="17601">MLEAIQQFFQRTLVTSDEEEGPTLELATAALLCEVIRADYHNDQRELDALRSMLLRQFSIDEAAVDELMTIARQEVEHAVDHYQFVSLIKDSYSYAQRAELIRLMWQLAYADGELSPLEEHRIRRLADLLYVRHSDFIRAKLSVQETLDGSA</sequence>
<dbReference type="OrthoDB" id="5294347at2"/>
<organism evidence="2 3">
    <name type="scientific">Onishia taeanensis</name>
    <dbReference type="NCBI Taxonomy" id="284577"/>
    <lineage>
        <taxon>Bacteria</taxon>
        <taxon>Pseudomonadati</taxon>
        <taxon>Pseudomonadota</taxon>
        <taxon>Gammaproteobacteria</taxon>
        <taxon>Oceanospirillales</taxon>
        <taxon>Halomonadaceae</taxon>
        <taxon>Onishia</taxon>
    </lineage>
</organism>
<dbReference type="SUPFAM" id="SSF158682">
    <property type="entry name" value="TerB-like"/>
    <property type="match status" value="1"/>
</dbReference>
<protein>
    <submittedName>
        <fullName evidence="2">Uncharacterized conserved protein, tellurite resistance protein B (TerB) family</fullName>
    </submittedName>
</protein>
<reference evidence="2 3" key="1">
    <citation type="submission" date="2016-10" db="EMBL/GenBank/DDBJ databases">
        <authorList>
            <person name="de Groot N.N."/>
        </authorList>
    </citation>
    <scope>NUCLEOTIDE SEQUENCE [LARGE SCALE GENOMIC DNA]</scope>
    <source>
        <strain evidence="2 3">BH539</strain>
    </source>
</reference>
<keyword evidence="3" id="KW-1185">Reference proteome</keyword>
<dbReference type="RefSeq" id="WP_092524281.1">
    <property type="nucleotide sequence ID" value="NZ_FNCI01000003.1"/>
</dbReference>
<gene>
    <name evidence="2" type="ORF">SAMN05216571_103362</name>
</gene>